<evidence type="ECO:0000256" key="4">
    <source>
        <dbReference type="SAM" id="Phobius"/>
    </source>
</evidence>
<dbReference type="SUPFAM" id="SSF46548">
    <property type="entry name" value="alpha-helical ferredoxin"/>
    <property type="match status" value="1"/>
</dbReference>
<feature type="domain" description="4Fe-4S ferredoxin-type" evidence="5">
    <location>
        <begin position="377"/>
        <end position="405"/>
    </location>
</feature>
<keyword evidence="1" id="KW-0479">Metal-binding</keyword>
<keyword evidence="4" id="KW-1133">Transmembrane helix</keyword>
<dbReference type="HOGENOM" id="CLU_023205_3_3_10"/>
<dbReference type="InterPro" id="IPR009051">
    <property type="entry name" value="Helical_ferredxn"/>
</dbReference>
<keyword evidence="4" id="KW-0812">Transmembrane</keyword>
<dbReference type="PROSITE" id="PS00198">
    <property type="entry name" value="4FE4S_FER_1"/>
    <property type="match status" value="2"/>
</dbReference>
<dbReference type="AlphaFoldDB" id="A0A0F5J8K7"/>
<dbReference type="GO" id="GO:0046872">
    <property type="term" value="F:metal ion binding"/>
    <property type="evidence" value="ECO:0007669"/>
    <property type="project" value="UniProtKB-KW"/>
</dbReference>
<dbReference type="PROSITE" id="PS51318">
    <property type="entry name" value="TAT"/>
    <property type="match status" value="1"/>
</dbReference>
<evidence type="ECO:0000256" key="1">
    <source>
        <dbReference type="ARBA" id="ARBA00022723"/>
    </source>
</evidence>
<keyword evidence="2" id="KW-0408">Iron</keyword>
<dbReference type="CDD" id="cd19105">
    <property type="entry name" value="AKR_unchar"/>
    <property type="match status" value="1"/>
</dbReference>
<dbReference type="PATRIC" id="fig|1203610.3.peg.3767"/>
<protein>
    <recommendedName>
        <fullName evidence="5">4Fe-4S ferredoxin-type domain-containing protein</fullName>
    </recommendedName>
</protein>
<dbReference type="EMBL" id="AQHW01000017">
    <property type="protein sequence ID" value="KKB54114.1"/>
    <property type="molecule type" value="Genomic_DNA"/>
</dbReference>
<gene>
    <name evidence="6" type="ORF">HMPREF1536_03695</name>
</gene>
<name>A0A0F5J8K7_9BACT</name>
<dbReference type="InterPro" id="IPR036812">
    <property type="entry name" value="NAD(P)_OxRdtase_dom_sf"/>
</dbReference>
<dbReference type="InterPro" id="IPR023210">
    <property type="entry name" value="NADP_OxRdtase_dom"/>
</dbReference>
<dbReference type="Gene3D" id="1.10.1060.10">
    <property type="entry name" value="Alpha-helical ferredoxin"/>
    <property type="match status" value="1"/>
</dbReference>
<accession>A0A0F5J8K7</accession>
<evidence type="ECO:0000259" key="5">
    <source>
        <dbReference type="PROSITE" id="PS51379"/>
    </source>
</evidence>
<evidence type="ECO:0000313" key="7">
    <source>
        <dbReference type="Proteomes" id="UP000033035"/>
    </source>
</evidence>
<comment type="caution">
    <text evidence="6">The sequence shown here is derived from an EMBL/GenBank/DDBJ whole genome shotgun (WGS) entry which is preliminary data.</text>
</comment>
<keyword evidence="3" id="KW-0411">Iron-sulfur</keyword>
<keyword evidence="4" id="KW-0472">Membrane</keyword>
<dbReference type="Proteomes" id="UP000033035">
    <property type="component" value="Unassembled WGS sequence"/>
</dbReference>
<dbReference type="Gene3D" id="3.20.20.100">
    <property type="entry name" value="NADP-dependent oxidoreductase domain"/>
    <property type="match status" value="1"/>
</dbReference>
<dbReference type="Pfam" id="PF13534">
    <property type="entry name" value="Fer4_17"/>
    <property type="match status" value="1"/>
</dbReference>
<evidence type="ECO:0000313" key="6">
    <source>
        <dbReference type="EMBL" id="KKB54114.1"/>
    </source>
</evidence>
<dbReference type="PROSITE" id="PS51379">
    <property type="entry name" value="4FE4S_FER_2"/>
    <property type="match status" value="1"/>
</dbReference>
<dbReference type="InterPro" id="IPR053135">
    <property type="entry name" value="AKR2_Oxidoreductase"/>
</dbReference>
<dbReference type="PANTHER" id="PTHR43312:SF1">
    <property type="entry name" value="NADP-DEPENDENT OXIDOREDUCTASE DOMAIN-CONTAINING PROTEIN"/>
    <property type="match status" value="1"/>
</dbReference>
<sequence length="421" mass="46861">MEKVNYFDKSFYICEGQDDKHTYIILYPMKTKRINRRAFFRLSATAGAGALLMPGVAATRTSQPGNENEIPVRTLGRTGVKLPILSMGVMRADNPNVVRAAYNSGLFHFDTAHGYQNGKNEEMLGKFFAGKKRDSFFIATKGKFDYPLKDDFEQTYTDLVDLSLKRLEMDQVDLFYAHALSKVEEVKDERVIAVLKKLKEEGKTRFIGFSAHAGKPELLDAAIEAGIYDVILLSYNFKLSNLKETEEAIARAAKAGIGLVAMKTMTGGTEDAAGKKKINAEACLKWAWKNEHITTAIPGFSNYDELEECLAAGRNPELTSGEQEYLASLCGQEMLYCQQCGKCQTQCPEHLPIPDIMRAYMYAYGYKYSKMSKETLAELNLSPDICANCDTCRVTCPSGFDVSAKIAAITPVLQVPNEFLT</sequence>
<dbReference type="InterPro" id="IPR017900">
    <property type="entry name" value="4Fe4S_Fe_S_CS"/>
</dbReference>
<dbReference type="SUPFAM" id="SSF51430">
    <property type="entry name" value="NAD(P)-linked oxidoreductase"/>
    <property type="match status" value="1"/>
</dbReference>
<proteinExistence type="predicted"/>
<feature type="transmembrane region" description="Helical" evidence="4">
    <location>
        <begin position="38"/>
        <end position="57"/>
    </location>
</feature>
<reference evidence="6 7" key="1">
    <citation type="submission" date="2013-04" db="EMBL/GenBank/DDBJ databases">
        <title>The Genome Sequence of Parabacteroides gordonii DSM 23371.</title>
        <authorList>
            <consortium name="The Broad Institute Genomics Platform"/>
            <person name="Earl A."/>
            <person name="Ward D."/>
            <person name="Feldgarden M."/>
            <person name="Gevers D."/>
            <person name="Martens E."/>
            <person name="Sakamoto M."/>
            <person name="Benno Y."/>
            <person name="Suzuki N."/>
            <person name="Matsunaga N."/>
            <person name="Koshihara K."/>
            <person name="Seki M."/>
            <person name="Komiya H."/>
            <person name="Walker B."/>
            <person name="Young S."/>
            <person name="Zeng Q."/>
            <person name="Gargeya S."/>
            <person name="Fitzgerald M."/>
            <person name="Haas B."/>
            <person name="Abouelleil A."/>
            <person name="Allen A.W."/>
            <person name="Alvarado L."/>
            <person name="Arachchi H.M."/>
            <person name="Berlin A.M."/>
            <person name="Chapman S.B."/>
            <person name="Gainer-Dewar J."/>
            <person name="Goldberg J."/>
            <person name="Griggs A."/>
            <person name="Gujja S."/>
            <person name="Hansen M."/>
            <person name="Howarth C."/>
            <person name="Imamovic A."/>
            <person name="Ireland A."/>
            <person name="Larimer J."/>
            <person name="McCowan C."/>
            <person name="Murphy C."/>
            <person name="Pearson M."/>
            <person name="Poon T.W."/>
            <person name="Priest M."/>
            <person name="Roberts A."/>
            <person name="Saif S."/>
            <person name="Shea T."/>
            <person name="Sisk P."/>
            <person name="Sykes S."/>
            <person name="Wortman J."/>
            <person name="Nusbaum C."/>
            <person name="Birren B."/>
        </authorList>
    </citation>
    <scope>NUCLEOTIDE SEQUENCE [LARGE SCALE GENOMIC DNA]</scope>
    <source>
        <strain evidence="6 7">MS-1</strain>
    </source>
</reference>
<dbReference type="Pfam" id="PF00248">
    <property type="entry name" value="Aldo_ket_red"/>
    <property type="match status" value="1"/>
</dbReference>
<dbReference type="InterPro" id="IPR006311">
    <property type="entry name" value="TAT_signal"/>
</dbReference>
<dbReference type="PANTHER" id="PTHR43312">
    <property type="entry name" value="D-THREO-ALDOSE 1-DEHYDROGENASE"/>
    <property type="match status" value="1"/>
</dbReference>
<organism evidence="6 7">
    <name type="scientific">Parabacteroides gordonii MS-1 = DSM 23371</name>
    <dbReference type="NCBI Taxonomy" id="1203610"/>
    <lineage>
        <taxon>Bacteria</taxon>
        <taxon>Pseudomonadati</taxon>
        <taxon>Bacteroidota</taxon>
        <taxon>Bacteroidia</taxon>
        <taxon>Bacteroidales</taxon>
        <taxon>Tannerellaceae</taxon>
        <taxon>Parabacteroides</taxon>
    </lineage>
</organism>
<evidence type="ECO:0000256" key="2">
    <source>
        <dbReference type="ARBA" id="ARBA00023004"/>
    </source>
</evidence>
<keyword evidence="7" id="KW-1185">Reference proteome</keyword>
<dbReference type="STRING" id="1203610.HMPREF1536_03695"/>
<evidence type="ECO:0000256" key="3">
    <source>
        <dbReference type="ARBA" id="ARBA00023014"/>
    </source>
</evidence>
<dbReference type="InterPro" id="IPR017896">
    <property type="entry name" value="4Fe4S_Fe-S-bd"/>
</dbReference>
<dbReference type="GO" id="GO:0051536">
    <property type="term" value="F:iron-sulfur cluster binding"/>
    <property type="evidence" value="ECO:0007669"/>
    <property type="project" value="UniProtKB-KW"/>
</dbReference>